<feature type="non-terminal residue" evidence="2">
    <location>
        <position position="179"/>
    </location>
</feature>
<evidence type="ECO:0000313" key="2">
    <source>
        <dbReference type="EMBL" id="SVD49122.1"/>
    </source>
</evidence>
<keyword evidence="1" id="KW-0472">Membrane</keyword>
<proteinExistence type="predicted"/>
<evidence type="ECO:0008006" key="3">
    <source>
        <dbReference type="Google" id="ProtNLM"/>
    </source>
</evidence>
<name>A0A382VRJ8_9ZZZZ</name>
<gene>
    <name evidence="2" type="ORF">METZ01_LOCUS401976</name>
</gene>
<dbReference type="EMBL" id="UINC01154054">
    <property type="protein sequence ID" value="SVD49122.1"/>
    <property type="molecule type" value="Genomic_DNA"/>
</dbReference>
<reference evidence="2" key="1">
    <citation type="submission" date="2018-05" db="EMBL/GenBank/DDBJ databases">
        <authorList>
            <person name="Lanie J.A."/>
            <person name="Ng W.-L."/>
            <person name="Kazmierczak K.M."/>
            <person name="Andrzejewski T.M."/>
            <person name="Davidsen T.M."/>
            <person name="Wayne K.J."/>
            <person name="Tettelin H."/>
            <person name="Glass J.I."/>
            <person name="Rusch D."/>
            <person name="Podicherti R."/>
            <person name="Tsui H.-C.T."/>
            <person name="Winkler M.E."/>
        </authorList>
    </citation>
    <scope>NUCLEOTIDE SEQUENCE</scope>
</reference>
<feature type="transmembrane region" description="Helical" evidence="1">
    <location>
        <begin position="17"/>
        <end position="33"/>
    </location>
</feature>
<keyword evidence="1" id="KW-0812">Transmembrane</keyword>
<organism evidence="2">
    <name type="scientific">marine metagenome</name>
    <dbReference type="NCBI Taxonomy" id="408172"/>
    <lineage>
        <taxon>unclassified sequences</taxon>
        <taxon>metagenomes</taxon>
        <taxon>ecological metagenomes</taxon>
    </lineage>
</organism>
<keyword evidence="1" id="KW-1133">Transmembrane helix</keyword>
<feature type="non-terminal residue" evidence="2">
    <location>
        <position position="1"/>
    </location>
</feature>
<protein>
    <recommendedName>
        <fullName evidence="3">Membrane transport protein MMPL domain-containing protein</fullName>
    </recommendedName>
</protein>
<evidence type="ECO:0000256" key="1">
    <source>
        <dbReference type="SAM" id="Phobius"/>
    </source>
</evidence>
<accession>A0A382VRJ8</accession>
<sequence length="179" mass="20257">VINIIKKIYLATVLKKPVLVCLLMSAVLCFFAFQTKSFKLDASADSLLLEGDQDLKLFRETVERYATKEFLFVTFTPKENLFTQTVLTKITQLRDEINKLELVHSVVSLVDIPLVMQFDGSLSDIADNVRTIEGGDINLDKAKQEILTSPIYKELIISRDGTTTALLVNLKDQPEFREI</sequence>
<dbReference type="AlphaFoldDB" id="A0A382VRJ8"/>